<organism evidence="2">
    <name type="scientific">Vibrio fluvialis</name>
    <dbReference type="NCBI Taxonomy" id="676"/>
    <lineage>
        <taxon>Bacteria</taxon>
        <taxon>Pseudomonadati</taxon>
        <taxon>Pseudomonadota</taxon>
        <taxon>Gammaproteobacteria</taxon>
        <taxon>Vibrionales</taxon>
        <taxon>Vibrionaceae</taxon>
        <taxon>Vibrio</taxon>
    </lineage>
</organism>
<dbReference type="Pfam" id="PF03743">
    <property type="entry name" value="TrbI"/>
    <property type="match status" value="1"/>
</dbReference>
<evidence type="ECO:0000256" key="1">
    <source>
        <dbReference type="SAM" id="Coils"/>
    </source>
</evidence>
<sequence length="429" mass="46293">MKAQWEQMSPNMKRGLSVAGIAGGLILMVMVFSPNPDDGSSNRNRQETIRHILTDTNTRDVGVDSLAANVKLLSERNEQLRREVERLRRDVDSGRLSPGSPSIPSEVNAELARLRAELDDVRAGGDAAVEGTNSRFEVPLSAMELPKDEKPLPSNPDDYFANAPLPDPLYQQPANGQGTRARDVPLPPITIRMIEPEVVAEPEVVVQEAPPLYLPAGSIISGTLITGLDAPTHESARREPFPALLRIQKEAILPNRFRADIKECFLIAAGYGDLSSERAYLRGETISCVREDGGVIETRLDSYAVGEDGKAGIRGRLVSKQGQLVAKSMMAGFLQGLAGAFDVNPVPTIQTGNAGDTQLYQQVMSQEALQGAAIKGTGKALDRVAKFYLDMAENMFPVIEVDAARKIEVIVTRGASLSLATSQGGGARR</sequence>
<dbReference type="InterPro" id="IPR005498">
    <property type="entry name" value="T4SS_VirB10/TraB/TrbI"/>
</dbReference>
<dbReference type="AlphaFoldDB" id="A0A089G4W3"/>
<gene>
    <name evidence="2" type="ORF">ICEVflInd1_057</name>
</gene>
<dbReference type="EMBL" id="KM213605">
    <property type="protein sequence ID" value="AIP92414.1"/>
    <property type="molecule type" value="Genomic_DNA"/>
</dbReference>
<protein>
    <submittedName>
        <fullName evidence="2">IncF plasmid conjugative transfer pilus assembly protein TraB</fullName>
    </submittedName>
</protein>
<evidence type="ECO:0000313" key="2">
    <source>
        <dbReference type="EMBL" id="AIP92414.1"/>
    </source>
</evidence>
<feature type="coiled-coil region" evidence="1">
    <location>
        <begin position="63"/>
        <end position="97"/>
    </location>
</feature>
<reference evidence="2" key="1">
    <citation type="submission" date="2014-07" db="EMBL/GenBank/DDBJ databases">
        <title>Transfer Activation of Mobile Antibiotic Resistance Encoding Elements: Unraveling the SetCD Regulon.</title>
        <authorList>
            <person name="Poulin-Laprade D."/>
            <person name="Matteau D."/>
            <person name="Jacques P.-E."/>
            <person name="Rodrigue S."/>
            <person name="Burrus V."/>
        </authorList>
    </citation>
    <scope>NUCLEOTIDE SEQUENCE</scope>
    <source>
        <strain evidence="2">H08942</strain>
    </source>
</reference>
<name>A0A089G4W3_VIBFL</name>
<dbReference type="CDD" id="cd16430">
    <property type="entry name" value="TraB"/>
    <property type="match status" value="1"/>
</dbReference>
<accession>A0A089G4W3</accession>
<proteinExistence type="predicted"/>
<keyword evidence="1" id="KW-0175">Coiled coil</keyword>